<feature type="domain" description="Angiopoietin-1/2/4" evidence="1">
    <location>
        <begin position="119"/>
        <end position="149"/>
    </location>
</feature>
<protein>
    <submittedName>
        <fullName evidence="3">Angiopoietin-1-like</fullName>
    </submittedName>
</protein>
<accession>A0ABM3ZBE5</accession>
<dbReference type="GeneID" id="132711243"/>
<evidence type="ECO:0000313" key="2">
    <source>
        <dbReference type="Proteomes" id="UP001652622"/>
    </source>
</evidence>
<gene>
    <name evidence="3" type="primary">LOC132711243</name>
</gene>
<reference evidence="3" key="1">
    <citation type="submission" date="2025-08" db="UniProtKB">
        <authorList>
            <consortium name="RefSeq"/>
        </authorList>
    </citation>
    <scope>IDENTIFICATION</scope>
    <source>
        <tissue evidence="3">Blood</tissue>
    </source>
</reference>
<name>A0ABM3ZBE5_PANGU</name>
<dbReference type="Proteomes" id="UP001652622">
    <property type="component" value="Unplaced"/>
</dbReference>
<dbReference type="Pfam" id="PF25443">
    <property type="entry name" value="ANG-1"/>
    <property type="match status" value="1"/>
</dbReference>
<dbReference type="InterPro" id="IPR057439">
    <property type="entry name" value="ANG-1/2/4"/>
</dbReference>
<keyword evidence="2" id="KW-1185">Reference proteome</keyword>
<evidence type="ECO:0000313" key="3">
    <source>
        <dbReference type="RefSeq" id="XP_060545693.1"/>
    </source>
</evidence>
<dbReference type="RefSeq" id="XP_060545693.1">
    <property type="nucleotide sequence ID" value="XM_060689710.1"/>
</dbReference>
<organism evidence="2 3">
    <name type="scientific">Pantherophis guttatus</name>
    <name type="common">Corn snake</name>
    <name type="synonym">Elaphe guttata</name>
    <dbReference type="NCBI Taxonomy" id="94885"/>
    <lineage>
        <taxon>Eukaryota</taxon>
        <taxon>Metazoa</taxon>
        <taxon>Chordata</taxon>
        <taxon>Craniata</taxon>
        <taxon>Vertebrata</taxon>
        <taxon>Euteleostomi</taxon>
        <taxon>Lepidosauria</taxon>
        <taxon>Squamata</taxon>
        <taxon>Bifurcata</taxon>
        <taxon>Unidentata</taxon>
        <taxon>Episquamata</taxon>
        <taxon>Toxicofera</taxon>
        <taxon>Serpentes</taxon>
        <taxon>Colubroidea</taxon>
        <taxon>Colubridae</taxon>
        <taxon>Colubrinae</taxon>
        <taxon>Pantherophis</taxon>
    </lineage>
</organism>
<sequence>MTACSKVTRSQEMIKTGSLRQSLSPRTPRVESDLPERHVYSSYMVIKRSAYFHLQLLENFIQMNIKTEMAHIQQNVVQNQTAAILEIGTNLLSQTAEQTRKLTDVETQVLNQTSRIEIQLLENSLSTNKLERQLLVQTSEIHKLQDQNR</sequence>
<evidence type="ECO:0000259" key="1">
    <source>
        <dbReference type="Pfam" id="PF25443"/>
    </source>
</evidence>
<proteinExistence type="predicted"/>